<organism evidence="1 2">
    <name type="scientific">Pseudodesulfovibrio senegalensis</name>
    <dbReference type="NCBI Taxonomy" id="1721087"/>
    <lineage>
        <taxon>Bacteria</taxon>
        <taxon>Pseudomonadati</taxon>
        <taxon>Thermodesulfobacteriota</taxon>
        <taxon>Desulfovibrionia</taxon>
        <taxon>Desulfovibrionales</taxon>
        <taxon>Desulfovibrionaceae</taxon>
    </lineage>
</organism>
<evidence type="ECO:0000313" key="2">
    <source>
        <dbReference type="Proteomes" id="UP000438699"/>
    </source>
</evidence>
<proteinExistence type="predicted"/>
<dbReference type="EMBL" id="WAIE01000004">
    <property type="protein sequence ID" value="KAB1441372.1"/>
    <property type="molecule type" value="Genomic_DNA"/>
</dbReference>
<dbReference type="AlphaFoldDB" id="A0A6N6N2V9"/>
<sequence length="224" mass="25172">MFLFKKKKMTPSGPQEAQAASNAKVLADCIRSLQIMPYSRDRESAFYEIYSAFLGLYAECDEFTKRVKRLPSDAYLSKVHADQCAEIIRFYLTVEEGVQAHEELLADDIRRFVSASGEKEESKVGMLVLRFMADEVRELCSRILTATNEELIGVITPMAGALSREVTDFLGTLSQSPHGKNVEAECPEEIADIRGFVRVLNDHVSERSAIIRKAISEDWNRIAG</sequence>
<accession>A0A6N6N2V9</accession>
<dbReference type="RefSeq" id="WP_151151115.1">
    <property type="nucleotide sequence ID" value="NZ_WAIE01000004.1"/>
</dbReference>
<protein>
    <submittedName>
        <fullName evidence="1">Uncharacterized protein</fullName>
    </submittedName>
</protein>
<comment type="caution">
    <text evidence="1">The sequence shown here is derived from an EMBL/GenBank/DDBJ whole genome shotgun (WGS) entry which is preliminary data.</text>
</comment>
<reference evidence="1 2" key="1">
    <citation type="journal article" date="2017" name="Int. J. Syst. Evol. Microbiol.">
        <title>Desulfovibrio senegalensis sp. nov., a mesophilic sulfate reducer isolated from marine sediment.</title>
        <authorList>
            <person name="Thioye A."/>
            <person name="Gam Z.B.A."/>
            <person name="Mbengue M."/>
            <person name="Cayol J.L."/>
            <person name="Joseph-Bartoli M."/>
            <person name="Toure-Kane C."/>
            <person name="Labat M."/>
        </authorList>
    </citation>
    <scope>NUCLEOTIDE SEQUENCE [LARGE SCALE GENOMIC DNA]</scope>
    <source>
        <strain evidence="1 2">DSM 101509</strain>
    </source>
</reference>
<evidence type="ECO:0000313" key="1">
    <source>
        <dbReference type="EMBL" id="KAB1441372.1"/>
    </source>
</evidence>
<keyword evidence="2" id="KW-1185">Reference proteome</keyword>
<gene>
    <name evidence="1" type="ORF">F8A88_10520</name>
</gene>
<dbReference type="Proteomes" id="UP000438699">
    <property type="component" value="Unassembled WGS sequence"/>
</dbReference>
<name>A0A6N6N2V9_9BACT</name>